<feature type="signal peptide" evidence="2">
    <location>
        <begin position="1"/>
        <end position="21"/>
    </location>
</feature>
<reference evidence="3 4" key="2">
    <citation type="submission" date="2016-08" db="EMBL/GenBank/DDBJ databases">
        <title>Pervasive Adenine N6-methylation of Active Genes in Fungi.</title>
        <authorList>
            <consortium name="DOE Joint Genome Institute"/>
            <person name="Mondo S.J."/>
            <person name="Dannebaum R.O."/>
            <person name="Kuo R.C."/>
            <person name="Labutti K."/>
            <person name="Haridas S."/>
            <person name="Kuo A."/>
            <person name="Salamov A."/>
            <person name="Ahrendt S.R."/>
            <person name="Lipzen A."/>
            <person name="Sullivan W."/>
            <person name="Andreopoulos W.B."/>
            <person name="Clum A."/>
            <person name="Lindquist E."/>
            <person name="Daum C."/>
            <person name="Ramamoorthy G.K."/>
            <person name="Gryganskyi A."/>
            <person name="Culley D."/>
            <person name="Magnuson J.K."/>
            <person name="James T.Y."/>
            <person name="O'Malley M.A."/>
            <person name="Stajich J.E."/>
            <person name="Spatafora J.W."/>
            <person name="Visel A."/>
            <person name="Grigoriev I.V."/>
        </authorList>
    </citation>
    <scope>NUCLEOTIDE SEQUENCE [LARGE SCALE GENOMIC DNA]</scope>
    <source>
        <strain evidence="3 4">S4</strain>
    </source>
</reference>
<feature type="coiled-coil region" evidence="1">
    <location>
        <begin position="435"/>
        <end position="464"/>
    </location>
</feature>
<evidence type="ECO:0000313" key="4">
    <source>
        <dbReference type="Proteomes" id="UP000193944"/>
    </source>
</evidence>
<protein>
    <submittedName>
        <fullName evidence="3">Uncharacterized protein</fullName>
    </submittedName>
</protein>
<keyword evidence="2" id="KW-0732">Signal</keyword>
<keyword evidence="1" id="KW-0175">Coiled coil</keyword>
<accession>A0A1Y1WTR1</accession>
<reference evidence="3 4" key="1">
    <citation type="submission" date="2016-08" db="EMBL/GenBank/DDBJ databases">
        <title>A Parts List for Fungal Cellulosomes Revealed by Comparative Genomics.</title>
        <authorList>
            <consortium name="DOE Joint Genome Institute"/>
            <person name="Haitjema C.H."/>
            <person name="Gilmore S.P."/>
            <person name="Henske J.K."/>
            <person name="Solomon K.V."/>
            <person name="De Groot R."/>
            <person name="Kuo A."/>
            <person name="Mondo S.J."/>
            <person name="Salamov A.A."/>
            <person name="Labutti K."/>
            <person name="Zhao Z."/>
            <person name="Chiniquy J."/>
            <person name="Barry K."/>
            <person name="Brewer H.M."/>
            <person name="Purvine S.O."/>
            <person name="Wright A.T."/>
            <person name="Boxma B."/>
            <person name="Van Alen T."/>
            <person name="Hackstein J.H."/>
            <person name="Baker S.E."/>
            <person name="Grigoriev I.V."/>
            <person name="O'Malley M.A."/>
        </authorList>
    </citation>
    <scope>NUCLEOTIDE SEQUENCE [LARGE SCALE GENOMIC DNA]</scope>
    <source>
        <strain evidence="3 4">S4</strain>
    </source>
</reference>
<feature type="chain" id="PRO_5012711313" evidence="2">
    <location>
        <begin position="22"/>
        <end position="499"/>
    </location>
</feature>
<dbReference type="EMBL" id="MCFG01000272">
    <property type="protein sequence ID" value="ORX76913.1"/>
    <property type="molecule type" value="Genomic_DNA"/>
</dbReference>
<organism evidence="3 4">
    <name type="scientific">Anaeromyces robustus</name>
    <dbReference type="NCBI Taxonomy" id="1754192"/>
    <lineage>
        <taxon>Eukaryota</taxon>
        <taxon>Fungi</taxon>
        <taxon>Fungi incertae sedis</taxon>
        <taxon>Chytridiomycota</taxon>
        <taxon>Chytridiomycota incertae sedis</taxon>
        <taxon>Neocallimastigomycetes</taxon>
        <taxon>Neocallimastigales</taxon>
        <taxon>Neocallimastigaceae</taxon>
        <taxon>Anaeromyces</taxon>
    </lineage>
</organism>
<gene>
    <name evidence="3" type="ORF">BCR32DRAFT_283678</name>
</gene>
<dbReference type="AlphaFoldDB" id="A0A1Y1WTR1"/>
<evidence type="ECO:0000313" key="3">
    <source>
        <dbReference type="EMBL" id="ORX76913.1"/>
    </source>
</evidence>
<comment type="caution">
    <text evidence="3">The sequence shown here is derived from an EMBL/GenBank/DDBJ whole genome shotgun (WGS) entry which is preliminary data.</text>
</comment>
<evidence type="ECO:0000256" key="1">
    <source>
        <dbReference type="SAM" id="Coils"/>
    </source>
</evidence>
<proteinExistence type="predicted"/>
<evidence type="ECO:0000256" key="2">
    <source>
        <dbReference type="SAM" id="SignalP"/>
    </source>
</evidence>
<name>A0A1Y1WTR1_9FUNG</name>
<keyword evidence="4" id="KW-1185">Reference proteome</keyword>
<dbReference type="Proteomes" id="UP000193944">
    <property type="component" value="Unassembled WGS sequence"/>
</dbReference>
<sequence>MEYLKIFFFFYFFLSIALINGIPIPENNDIINNNDDNNELDIEKLISVSNNNEIELSSQDINDMSYEILDNVSDSLQNAFSEELNSDPSINTNEIINKTINDIVNKNSEKITKVIRKFFKDNIKFGNLEKLANEATSKIATVLDEKIIPSITSKIKIDENFENFTKNILDNAGKNIHNFIQNTLVKTKEFTDHLNIDSTSDISTILTNGIGYLIKKTLCKSLGNEISGICENISTTIIVNISEILNGIIRTSINTISGNSIYIACNSIHTNILNDLSHIIVNTITQQINITTHHDTEQAQKIANNIIDIINNTVENLLCGKAKYTDINIINKDPKDIATDLIDKFNDIGQEVIINLMNDNDNESENENENSNNNNNNNNYVINEKTLADEIVNDINKIQQTMENNIDLDNYIISNESEQLINDKIIETFNGESIINELEEETIKENIEKNVEEEENSMMTFDLNKSDINSSDINQPEIQQPIINFNAPINLYVILNKNK</sequence>